<evidence type="ECO:0008006" key="3">
    <source>
        <dbReference type="Google" id="ProtNLM"/>
    </source>
</evidence>
<dbReference type="RefSeq" id="WP_050054511.1">
    <property type="nucleotide sequence ID" value="NZ_CAQI01000037.1"/>
</dbReference>
<dbReference type="AlphaFoldDB" id="A0A024H0K8"/>
<dbReference type="STRING" id="861266.ARTSIC4J27_1464"/>
<dbReference type="EMBL" id="CAQI01000037">
    <property type="protein sequence ID" value="CCQ45518.1"/>
    <property type="molecule type" value="Genomic_DNA"/>
</dbReference>
<keyword evidence="2" id="KW-1185">Reference proteome</keyword>
<evidence type="ECO:0000313" key="1">
    <source>
        <dbReference type="EMBL" id="CCQ45518.1"/>
    </source>
</evidence>
<proteinExistence type="predicted"/>
<dbReference type="OrthoDB" id="4945937at2"/>
<dbReference type="Proteomes" id="UP000035722">
    <property type="component" value="Unassembled WGS sequence"/>
</dbReference>
<accession>A0A024H0K8</accession>
<sequence>MDQRTTAAPAGRIGLGRLPLAAAVLASVMTVGCSVGVPDPSAAQPAETAPVLATPTITPGHDAEAVAAQDLPFASGGILAEGVPVGISDGLKDAPGWKMVKDNVAGESQYLKADGCLVAAKVRTNQAVLARADDRESTVALFQYLDPTILPGYLKPATLRWGGDESTPGHTLEVLVLEEAAAPGARATAVMARLFGRSGSSVYVSVSCPDASALAAARADAVRFLPVLPPSA</sequence>
<reference evidence="2" key="1">
    <citation type="journal article" date="2014" name="Genome Announc.">
        <title>Genome Sequence of Arthrobacter siccitolerans 4J27, a Xeroprotectant-Producing Desiccation-Tolerant Microorganism.</title>
        <authorList>
            <person name="Manzanera M."/>
            <person name="Santa-Cruz-Calvo L."/>
            <person name="Vilchez J.I."/>
            <person name="Garcia-Fontana C."/>
            <person name="Silva-Castro G.A."/>
            <person name="Calvo C."/>
            <person name="Gonzalez-Lopez J."/>
        </authorList>
    </citation>
    <scope>NUCLEOTIDE SEQUENCE [LARGE SCALE GENOMIC DNA]</scope>
    <source>
        <strain evidence="2">4J27</strain>
    </source>
</reference>
<name>A0A024H0K8_9MICC</name>
<evidence type="ECO:0000313" key="2">
    <source>
        <dbReference type="Proteomes" id="UP000035722"/>
    </source>
</evidence>
<comment type="caution">
    <text evidence="1">The sequence shown here is derived from an EMBL/GenBank/DDBJ whole genome shotgun (WGS) entry which is preliminary data.</text>
</comment>
<dbReference type="PROSITE" id="PS51257">
    <property type="entry name" value="PROKAR_LIPOPROTEIN"/>
    <property type="match status" value="1"/>
</dbReference>
<protein>
    <recommendedName>
        <fullName evidence="3">Lipoprotein</fullName>
    </recommendedName>
</protein>
<gene>
    <name evidence="1" type="ORF">ARTSIC4J27_1464</name>
</gene>
<organism evidence="1 2">
    <name type="scientific">Pseudarthrobacter siccitolerans</name>
    <dbReference type="NCBI Taxonomy" id="861266"/>
    <lineage>
        <taxon>Bacteria</taxon>
        <taxon>Bacillati</taxon>
        <taxon>Actinomycetota</taxon>
        <taxon>Actinomycetes</taxon>
        <taxon>Micrococcales</taxon>
        <taxon>Micrococcaceae</taxon>
        <taxon>Pseudarthrobacter</taxon>
    </lineage>
</organism>